<comment type="function">
    <text evidence="4">Required for both de novo synthesis of the corrin ring for the assimilation of exogenous corrinoids. Participates in the adenosylation of a variety of incomplete and complete corrinoids.</text>
</comment>
<evidence type="ECO:0000256" key="3">
    <source>
        <dbReference type="ARBA" id="ARBA00012454"/>
    </source>
</evidence>
<dbReference type="UniPathway" id="UPA00148">
    <property type="reaction ID" value="UER00233"/>
</dbReference>
<dbReference type="SUPFAM" id="SSF52540">
    <property type="entry name" value="P-loop containing nucleoside triphosphate hydrolases"/>
    <property type="match status" value="1"/>
</dbReference>
<dbReference type="NCBIfam" id="NF004637">
    <property type="entry name" value="PRK05986.1"/>
    <property type="match status" value="1"/>
</dbReference>
<evidence type="ECO:0000256" key="7">
    <source>
        <dbReference type="ARBA" id="ARBA00033354"/>
    </source>
</evidence>
<gene>
    <name evidence="10" type="ORF">GEOBRER4_n1454</name>
</gene>
<dbReference type="PANTHER" id="PTHR46638:SF1">
    <property type="entry name" value="CORRINOID ADENOSYLTRANSFERASE"/>
    <property type="match status" value="1"/>
</dbReference>
<evidence type="ECO:0000256" key="4">
    <source>
        <dbReference type="ARBA" id="ARBA00024929"/>
    </source>
</evidence>
<dbReference type="PANTHER" id="PTHR46638">
    <property type="entry name" value="CORRINOID ADENOSYLTRANSFERASE"/>
    <property type="match status" value="1"/>
</dbReference>
<dbReference type="CDD" id="cd00561">
    <property type="entry name" value="CobA_ACA"/>
    <property type="match status" value="1"/>
</dbReference>
<dbReference type="InterPro" id="IPR003724">
    <property type="entry name" value="CblAdoTrfase_CobA"/>
</dbReference>
<evidence type="ECO:0000313" key="11">
    <source>
        <dbReference type="Proteomes" id="UP000515472"/>
    </source>
</evidence>
<keyword evidence="10" id="KW-0808">Transferase</keyword>
<evidence type="ECO:0000313" key="10">
    <source>
        <dbReference type="EMBL" id="BCG46645.1"/>
    </source>
</evidence>
<dbReference type="NCBIfam" id="TIGR00708">
    <property type="entry name" value="cobA"/>
    <property type="match status" value="1"/>
</dbReference>
<dbReference type="EC" id="2.5.1.17" evidence="3"/>
<dbReference type="Gene3D" id="3.40.50.300">
    <property type="entry name" value="P-loop containing nucleotide triphosphate hydrolases"/>
    <property type="match status" value="1"/>
</dbReference>
<comment type="catalytic activity">
    <reaction evidence="8">
        <text>2 cob(II)yrinate a,c diamide + reduced [electron-transfer flavoprotein] + 2 ATP = 2 adenosylcob(III)yrinate a,c-diamide + 2 triphosphate + oxidized [electron-transfer flavoprotein] + 3 H(+)</text>
        <dbReference type="Rhea" id="RHEA:11528"/>
        <dbReference type="Rhea" id="RHEA-COMP:10685"/>
        <dbReference type="Rhea" id="RHEA-COMP:10686"/>
        <dbReference type="ChEBI" id="CHEBI:15378"/>
        <dbReference type="ChEBI" id="CHEBI:18036"/>
        <dbReference type="ChEBI" id="CHEBI:30616"/>
        <dbReference type="ChEBI" id="CHEBI:57692"/>
        <dbReference type="ChEBI" id="CHEBI:58307"/>
        <dbReference type="ChEBI" id="CHEBI:58503"/>
        <dbReference type="ChEBI" id="CHEBI:58537"/>
        <dbReference type="EC" id="2.5.1.17"/>
    </reaction>
</comment>
<comment type="catalytic activity">
    <reaction evidence="9">
        <text>2 cob(II)alamin + reduced [electron-transfer flavoprotein] + 2 ATP = 2 adenosylcob(III)alamin + 2 triphosphate + oxidized [electron-transfer flavoprotein] + 3 H(+)</text>
        <dbReference type="Rhea" id="RHEA:28671"/>
        <dbReference type="Rhea" id="RHEA-COMP:10685"/>
        <dbReference type="Rhea" id="RHEA-COMP:10686"/>
        <dbReference type="ChEBI" id="CHEBI:15378"/>
        <dbReference type="ChEBI" id="CHEBI:16304"/>
        <dbReference type="ChEBI" id="CHEBI:18036"/>
        <dbReference type="ChEBI" id="CHEBI:18408"/>
        <dbReference type="ChEBI" id="CHEBI:30616"/>
        <dbReference type="ChEBI" id="CHEBI:57692"/>
        <dbReference type="ChEBI" id="CHEBI:58307"/>
        <dbReference type="EC" id="2.5.1.17"/>
    </reaction>
</comment>
<evidence type="ECO:0000256" key="2">
    <source>
        <dbReference type="ARBA" id="ARBA00007487"/>
    </source>
</evidence>
<dbReference type="Proteomes" id="UP000515472">
    <property type="component" value="Chromosome"/>
</dbReference>
<keyword evidence="11" id="KW-1185">Reference proteome</keyword>
<dbReference type="GO" id="GO:0009236">
    <property type="term" value="P:cobalamin biosynthetic process"/>
    <property type="evidence" value="ECO:0007669"/>
    <property type="project" value="UniProtKB-UniPathway"/>
</dbReference>
<comment type="pathway">
    <text evidence="1">Cofactor biosynthesis; adenosylcobalamin biosynthesis; adenosylcobalamin from cob(II)yrinate a,c-diamide: step 2/7.</text>
</comment>
<dbReference type="GO" id="GO:0008817">
    <property type="term" value="F:corrinoid adenosyltransferase activity"/>
    <property type="evidence" value="ECO:0007669"/>
    <property type="project" value="UniProtKB-EC"/>
</dbReference>
<dbReference type="InterPro" id="IPR027417">
    <property type="entry name" value="P-loop_NTPase"/>
</dbReference>
<dbReference type="EMBL" id="AP023213">
    <property type="protein sequence ID" value="BCG46645.1"/>
    <property type="molecule type" value="Genomic_DNA"/>
</dbReference>
<dbReference type="KEGG" id="gbn:GEOBRER4_13950"/>
<organism evidence="10 11">
    <name type="scientific">Citrifermentans bremense</name>
    <dbReference type="NCBI Taxonomy" id="60035"/>
    <lineage>
        <taxon>Bacteria</taxon>
        <taxon>Pseudomonadati</taxon>
        <taxon>Thermodesulfobacteriota</taxon>
        <taxon>Desulfuromonadia</taxon>
        <taxon>Geobacterales</taxon>
        <taxon>Geobacteraceae</taxon>
        <taxon>Citrifermentans</taxon>
    </lineage>
</organism>
<sequence>MSLTEGKVQVYTGNGKGKTTAALGLALRAVGRGLKVCMVQFIKGGGEYGEHLAAERLAPLLTIHQTGRDCWIYKDRLDPQDVAIARGTLNLARETLTGGQYDLVILDEINGAAWFGLITVEDILSLIKQRPEQVELVLTGRSADPRVIEAADLVTEMVEVKHYYQAGVPARTGIEK</sequence>
<dbReference type="PIRSF" id="PIRSF015617">
    <property type="entry name" value="Adensltrnsf_CobA"/>
    <property type="match status" value="1"/>
</dbReference>
<name>A0A6S6M5H5_9BACT</name>
<comment type="similarity">
    <text evidence="2">Belongs to the Cob(I)alamin adenosyltransferase family.</text>
</comment>
<dbReference type="GO" id="GO:0005524">
    <property type="term" value="F:ATP binding"/>
    <property type="evidence" value="ECO:0007669"/>
    <property type="project" value="InterPro"/>
</dbReference>
<reference evidence="10 11" key="1">
    <citation type="submission" date="2020-06" db="EMBL/GenBank/DDBJ databases">
        <title>Interaction of electrochemicaly active bacteria, Geobacter bremensis R4 on different carbon anode.</title>
        <authorList>
            <person name="Meng L."/>
            <person name="Yoshida N."/>
        </authorList>
    </citation>
    <scope>NUCLEOTIDE SEQUENCE [LARGE SCALE GENOMIC DNA]</scope>
    <source>
        <strain evidence="10 11">R4</strain>
    </source>
</reference>
<evidence type="ECO:0000256" key="8">
    <source>
        <dbReference type="ARBA" id="ARBA00048555"/>
    </source>
</evidence>
<accession>A0A6S6M5H5</accession>
<evidence type="ECO:0000256" key="1">
    <source>
        <dbReference type="ARBA" id="ARBA00005121"/>
    </source>
</evidence>
<dbReference type="AlphaFoldDB" id="A0A6S6M5H5"/>
<dbReference type="Pfam" id="PF02572">
    <property type="entry name" value="CobA_CobO_BtuR"/>
    <property type="match status" value="1"/>
</dbReference>
<evidence type="ECO:0000256" key="9">
    <source>
        <dbReference type="ARBA" id="ARBA00048692"/>
    </source>
</evidence>
<evidence type="ECO:0000256" key="6">
    <source>
        <dbReference type="ARBA" id="ARBA00033334"/>
    </source>
</evidence>
<proteinExistence type="inferred from homology"/>
<dbReference type="RefSeq" id="WP_185244811.1">
    <property type="nucleotide sequence ID" value="NZ_AP023213.1"/>
</dbReference>
<protein>
    <recommendedName>
        <fullName evidence="3">corrinoid adenosyltransferase</fullName>
        <ecNumber evidence="3">2.5.1.17</ecNumber>
    </recommendedName>
    <alternativeName>
        <fullName evidence="5">Cob(II)alamin adenosyltransferase</fullName>
    </alternativeName>
    <alternativeName>
        <fullName evidence="7">Cob(II)yrinic acid a,c-diamide adenosyltransferase</fullName>
    </alternativeName>
    <alternativeName>
        <fullName evidence="6">Cobinamide/cobalamin adenosyltransferase</fullName>
    </alternativeName>
</protein>
<evidence type="ECO:0000256" key="5">
    <source>
        <dbReference type="ARBA" id="ARBA00031529"/>
    </source>
</evidence>